<dbReference type="Proteomes" id="UP001366166">
    <property type="component" value="Chromosome"/>
</dbReference>
<sequence>MIASVSGTVLTRRPDHVVVDCAGVGYRVFVSLTTFCELPECGHPVTLFIHTIVRDDHIHLHGFLSEAEWQAFGNLVTVSGIGPKVAQAILSGIPPVELYKAIRAGDAARLTAIPGVGKKTAARLVVELEGRLPKDTGQGEAAEASAEPLGQDAVSALMNLGYPEAKAKKAVDRAIKGSEAGMGLEGIIKSALKAVVG</sequence>
<keyword evidence="9" id="KW-1185">Reference proteome</keyword>
<dbReference type="CDD" id="cd14332">
    <property type="entry name" value="UBA_RuvA_C"/>
    <property type="match status" value="1"/>
</dbReference>
<dbReference type="InterPro" id="IPR011114">
    <property type="entry name" value="RuvA_C"/>
</dbReference>
<dbReference type="GO" id="GO:0048476">
    <property type="term" value="C:Holliday junction resolvase complex"/>
    <property type="evidence" value="ECO:0007669"/>
    <property type="project" value="UniProtKB-UniRule"/>
</dbReference>
<dbReference type="Pfam" id="PF14520">
    <property type="entry name" value="HHH_5"/>
    <property type="match status" value="1"/>
</dbReference>
<evidence type="ECO:0000313" key="8">
    <source>
        <dbReference type="EMBL" id="BEQ16635.1"/>
    </source>
</evidence>
<dbReference type="InterPro" id="IPR010994">
    <property type="entry name" value="RuvA_2-like"/>
</dbReference>
<keyword evidence="8" id="KW-0067">ATP-binding</keyword>
<dbReference type="InterPro" id="IPR036267">
    <property type="entry name" value="RuvA_C_sf"/>
</dbReference>
<dbReference type="KEGG" id="dmp:FAK_37010"/>
<evidence type="ECO:0000313" key="9">
    <source>
        <dbReference type="Proteomes" id="UP001366166"/>
    </source>
</evidence>
<keyword evidence="3 6" id="KW-0238">DNA-binding</keyword>
<dbReference type="RefSeq" id="WP_338602750.1">
    <property type="nucleotide sequence ID" value="NZ_AP028679.1"/>
</dbReference>
<keyword evidence="8" id="KW-0347">Helicase</keyword>
<dbReference type="SUPFAM" id="SSF50249">
    <property type="entry name" value="Nucleic acid-binding proteins"/>
    <property type="match status" value="1"/>
</dbReference>
<comment type="similarity">
    <text evidence="6">Belongs to the RuvA family.</text>
</comment>
<dbReference type="SUPFAM" id="SSF47781">
    <property type="entry name" value="RuvA domain 2-like"/>
    <property type="match status" value="1"/>
</dbReference>
<evidence type="ECO:0000256" key="6">
    <source>
        <dbReference type="HAMAP-Rule" id="MF_00031"/>
    </source>
</evidence>
<dbReference type="HAMAP" id="MF_00031">
    <property type="entry name" value="DNA_HJ_migration_RuvA"/>
    <property type="match status" value="1"/>
</dbReference>
<gene>
    <name evidence="6 8" type="primary">ruvA</name>
    <name evidence="8" type="ORF">FAK_37010</name>
</gene>
<dbReference type="GO" id="GO:0005737">
    <property type="term" value="C:cytoplasm"/>
    <property type="evidence" value="ECO:0007669"/>
    <property type="project" value="UniProtKB-SubCell"/>
</dbReference>
<dbReference type="GO" id="GO:0009379">
    <property type="term" value="C:Holliday junction helicase complex"/>
    <property type="evidence" value="ECO:0007669"/>
    <property type="project" value="InterPro"/>
</dbReference>
<feature type="region of interest" description="Domain III" evidence="6">
    <location>
        <begin position="144"/>
        <end position="197"/>
    </location>
</feature>
<dbReference type="InterPro" id="IPR012340">
    <property type="entry name" value="NA-bd_OB-fold"/>
</dbReference>
<dbReference type="InterPro" id="IPR003583">
    <property type="entry name" value="Hlx-hairpin-Hlx_DNA-bd_motif"/>
</dbReference>
<dbReference type="AlphaFoldDB" id="A0AAU9EIQ0"/>
<dbReference type="Gene3D" id="1.10.8.10">
    <property type="entry name" value="DNA helicase RuvA subunit, C-terminal domain"/>
    <property type="match status" value="1"/>
</dbReference>
<comment type="subunit">
    <text evidence="6">Homotetramer. Forms an RuvA(8)-RuvB(12)-Holliday junction (HJ) complex. HJ DNA is sandwiched between 2 RuvA tetramers; dsDNA enters through RuvA and exits via RuvB. An RuvB hexamer assembles on each DNA strand where it exits the tetramer. Each RuvB hexamer is contacted by two RuvA subunits (via domain III) on 2 adjacent RuvB subunits; this complex drives branch migration. In the full resolvosome a probable DNA-RuvA(4)-RuvB(12)-RuvC(2) complex forms which resolves the HJ.</text>
</comment>
<feature type="region of interest" description="Domain I" evidence="6">
    <location>
        <begin position="1"/>
        <end position="64"/>
    </location>
</feature>
<accession>A0AAU9EIQ0</accession>
<evidence type="ECO:0000256" key="1">
    <source>
        <dbReference type="ARBA" id="ARBA00022490"/>
    </source>
</evidence>
<evidence type="ECO:0000256" key="5">
    <source>
        <dbReference type="ARBA" id="ARBA00023204"/>
    </source>
</evidence>
<comment type="domain">
    <text evidence="6">Has three domains with a flexible linker between the domains II and III and assumes an 'L' shape. Domain III is highly mobile and contacts RuvB.</text>
</comment>
<dbReference type="GO" id="GO:0000400">
    <property type="term" value="F:four-way junction DNA binding"/>
    <property type="evidence" value="ECO:0007669"/>
    <property type="project" value="UniProtKB-UniRule"/>
</dbReference>
<dbReference type="InterPro" id="IPR013849">
    <property type="entry name" value="DNA_helicase_Holl-junc_RuvA_I"/>
</dbReference>
<dbReference type="SUPFAM" id="SSF46929">
    <property type="entry name" value="DNA helicase RuvA subunit, C-terminal domain"/>
    <property type="match status" value="1"/>
</dbReference>
<dbReference type="GO" id="GO:0006281">
    <property type="term" value="P:DNA repair"/>
    <property type="evidence" value="ECO:0007669"/>
    <property type="project" value="UniProtKB-UniRule"/>
</dbReference>
<evidence type="ECO:0000256" key="4">
    <source>
        <dbReference type="ARBA" id="ARBA00023172"/>
    </source>
</evidence>
<evidence type="ECO:0000256" key="2">
    <source>
        <dbReference type="ARBA" id="ARBA00022763"/>
    </source>
</evidence>
<dbReference type="InterPro" id="IPR000085">
    <property type="entry name" value="RuvA"/>
</dbReference>
<dbReference type="SMART" id="SM00278">
    <property type="entry name" value="HhH1"/>
    <property type="match status" value="2"/>
</dbReference>
<organism evidence="8 9">
    <name type="scientific">Desulfoferula mesophila</name>
    <dbReference type="NCBI Taxonomy" id="3058419"/>
    <lineage>
        <taxon>Bacteria</taxon>
        <taxon>Pseudomonadati</taxon>
        <taxon>Thermodesulfobacteriota</taxon>
        <taxon>Desulfarculia</taxon>
        <taxon>Desulfarculales</taxon>
        <taxon>Desulfarculaceae</taxon>
        <taxon>Desulfoferula</taxon>
    </lineage>
</organism>
<feature type="domain" description="Helix-hairpin-helix DNA-binding motif class 1" evidence="7">
    <location>
        <begin position="108"/>
        <end position="127"/>
    </location>
</feature>
<comment type="subcellular location">
    <subcellularLocation>
        <location evidence="6">Cytoplasm</location>
    </subcellularLocation>
</comment>
<keyword evidence="8" id="KW-0378">Hydrolase</keyword>
<proteinExistence type="inferred from homology"/>
<keyword evidence="4 6" id="KW-0233">DNA recombination</keyword>
<dbReference type="NCBIfam" id="TIGR00084">
    <property type="entry name" value="ruvA"/>
    <property type="match status" value="1"/>
</dbReference>
<evidence type="ECO:0000256" key="3">
    <source>
        <dbReference type="ARBA" id="ARBA00023125"/>
    </source>
</evidence>
<comment type="caution">
    <text evidence="6">Lacks conserved residue(s) required for the propagation of feature annotation.</text>
</comment>
<keyword evidence="1 6" id="KW-0963">Cytoplasm</keyword>
<dbReference type="Pfam" id="PF07499">
    <property type="entry name" value="RuvA_C"/>
    <property type="match status" value="1"/>
</dbReference>
<evidence type="ECO:0000259" key="7">
    <source>
        <dbReference type="SMART" id="SM00278"/>
    </source>
</evidence>
<dbReference type="GO" id="GO:0009378">
    <property type="term" value="F:four-way junction helicase activity"/>
    <property type="evidence" value="ECO:0007669"/>
    <property type="project" value="InterPro"/>
</dbReference>
<comment type="function">
    <text evidence="6">The RuvA-RuvB-RuvC complex processes Holliday junction (HJ) DNA during genetic recombination and DNA repair, while the RuvA-RuvB complex plays an important role in the rescue of blocked DNA replication forks via replication fork reversal (RFR). RuvA specifically binds to HJ cruciform DNA, conferring on it an open structure. The RuvB hexamer acts as an ATP-dependent pump, pulling dsDNA into and through the RuvAB complex. HJ branch migration allows RuvC to scan DNA until it finds its consensus sequence, where it cleaves and resolves the cruciform DNA.</text>
</comment>
<dbReference type="Pfam" id="PF01330">
    <property type="entry name" value="RuvA_N"/>
    <property type="match status" value="1"/>
</dbReference>
<dbReference type="GO" id="GO:0005524">
    <property type="term" value="F:ATP binding"/>
    <property type="evidence" value="ECO:0007669"/>
    <property type="project" value="InterPro"/>
</dbReference>
<protein>
    <recommendedName>
        <fullName evidence="6">Holliday junction branch migration complex subunit RuvA</fullName>
    </recommendedName>
</protein>
<keyword evidence="8" id="KW-0547">Nucleotide-binding</keyword>
<keyword evidence="2 6" id="KW-0227">DNA damage</keyword>
<dbReference type="EMBL" id="AP028679">
    <property type="protein sequence ID" value="BEQ16635.1"/>
    <property type="molecule type" value="Genomic_DNA"/>
</dbReference>
<name>A0AAU9EIQ0_9BACT</name>
<keyword evidence="5 6" id="KW-0234">DNA repair</keyword>
<reference evidence="9" key="1">
    <citation type="journal article" date="2023" name="Arch. Microbiol.">
        <title>Desulfoferula mesophilus gen. nov. sp. nov., a mesophilic sulfate-reducing bacterium isolated from a brackish lake sediment.</title>
        <authorList>
            <person name="Watanabe T."/>
            <person name="Yabe T."/>
            <person name="Tsuji J.M."/>
            <person name="Fukui M."/>
        </authorList>
    </citation>
    <scope>NUCLEOTIDE SEQUENCE [LARGE SCALE GENOMIC DNA]</scope>
    <source>
        <strain evidence="9">12FAK</strain>
    </source>
</reference>
<feature type="domain" description="Helix-hairpin-helix DNA-binding motif class 1" evidence="7">
    <location>
        <begin position="73"/>
        <end position="92"/>
    </location>
</feature>
<dbReference type="Gene3D" id="2.40.50.140">
    <property type="entry name" value="Nucleic acid-binding proteins"/>
    <property type="match status" value="1"/>
</dbReference>
<dbReference type="GO" id="GO:0006310">
    <property type="term" value="P:DNA recombination"/>
    <property type="evidence" value="ECO:0007669"/>
    <property type="project" value="UniProtKB-UniRule"/>
</dbReference>
<dbReference type="Gene3D" id="1.10.150.20">
    <property type="entry name" value="5' to 3' exonuclease, C-terminal subdomain"/>
    <property type="match status" value="1"/>
</dbReference>